<evidence type="ECO:0000259" key="1">
    <source>
        <dbReference type="SMART" id="SM00966"/>
    </source>
</evidence>
<gene>
    <name evidence="2" type="ORF">JF74_19070</name>
</gene>
<dbReference type="HOGENOM" id="CLU_2409544_0_0_9"/>
<sequence length="87" mass="10025">MQKQGYVMKVSQKGQITLPAELRKKEDWNPGTLLTIEKDQKHSNFKISKKVNLYDTDFGNYDFQSELVNNPELSEVKSVGNEGWGFE</sequence>
<name>A0A0F4L8Y0_9LACO</name>
<protein>
    <submittedName>
        <fullName evidence="2">Antitoxin MazE</fullName>
    </submittedName>
</protein>
<feature type="domain" description="SpoVT-AbrB" evidence="1">
    <location>
        <begin position="8"/>
        <end position="55"/>
    </location>
</feature>
<dbReference type="Proteomes" id="UP000033531">
    <property type="component" value="Plasmid pHma8p1"/>
</dbReference>
<dbReference type="InterPro" id="IPR037914">
    <property type="entry name" value="SpoVT-AbrB_sf"/>
</dbReference>
<reference evidence="2 3" key="1">
    <citation type="submission" date="2015-01" db="EMBL/GenBank/DDBJ databases">
        <title>Comparative genomics of the lactic acid bacteria isolated from the honey bee gut.</title>
        <authorList>
            <person name="Ellegaard K.M."/>
            <person name="Tamarit D."/>
            <person name="Javelind E."/>
            <person name="Olofsson T."/>
            <person name="Andersson S.G."/>
            <person name="Vasquez A."/>
        </authorList>
    </citation>
    <scope>NUCLEOTIDE SEQUENCE [LARGE SCALE GENOMIC DNA]</scope>
    <source>
        <strain evidence="2 3">Hma8</strain>
        <plasmid evidence="2">pHma8p1</plasmid>
    </source>
</reference>
<keyword evidence="2" id="KW-0614">Plasmid</keyword>
<dbReference type="SUPFAM" id="SSF89447">
    <property type="entry name" value="AbrB/MazE/MraZ-like"/>
    <property type="match status" value="1"/>
</dbReference>
<dbReference type="RefSeq" id="WP_046325828.1">
    <property type="nucleotide sequence ID" value="NZ_JBHTMT010000007.1"/>
</dbReference>
<geneLocation type="plasmid" evidence="2">
    <name>pHma8p1</name>
</geneLocation>
<dbReference type="OrthoDB" id="9811597at2"/>
<proteinExistence type="predicted"/>
<organism evidence="2 3">
    <name type="scientific">Lactobacillus melliventris</name>
    <dbReference type="NCBI Taxonomy" id="1218507"/>
    <lineage>
        <taxon>Bacteria</taxon>
        <taxon>Bacillati</taxon>
        <taxon>Bacillota</taxon>
        <taxon>Bacilli</taxon>
        <taxon>Lactobacillales</taxon>
        <taxon>Lactobacillaceae</taxon>
        <taxon>Lactobacillus</taxon>
    </lineage>
</organism>
<accession>A0A0F4L8Y0</accession>
<dbReference type="EMBL" id="JXLI01000019">
    <property type="protein sequence ID" value="KJY54729.1"/>
    <property type="molecule type" value="Genomic_DNA"/>
</dbReference>
<dbReference type="SMART" id="SM00966">
    <property type="entry name" value="SpoVT_AbrB"/>
    <property type="match status" value="1"/>
</dbReference>
<dbReference type="AlphaFoldDB" id="A0A0F4L8Y0"/>
<dbReference type="Pfam" id="PF04014">
    <property type="entry name" value="MazE_antitoxin"/>
    <property type="match status" value="1"/>
</dbReference>
<dbReference type="PATRIC" id="fig|1218507.3.peg.53"/>
<dbReference type="InterPro" id="IPR007159">
    <property type="entry name" value="SpoVT-AbrB_dom"/>
</dbReference>
<dbReference type="GO" id="GO:0003677">
    <property type="term" value="F:DNA binding"/>
    <property type="evidence" value="ECO:0007669"/>
    <property type="project" value="InterPro"/>
</dbReference>
<comment type="caution">
    <text evidence="2">The sequence shown here is derived from an EMBL/GenBank/DDBJ whole genome shotgun (WGS) entry which is preliminary data.</text>
</comment>
<evidence type="ECO:0000313" key="2">
    <source>
        <dbReference type="EMBL" id="KJY54729.1"/>
    </source>
</evidence>
<dbReference type="Gene3D" id="2.10.260.10">
    <property type="match status" value="1"/>
</dbReference>
<evidence type="ECO:0000313" key="3">
    <source>
        <dbReference type="Proteomes" id="UP000033531"/>
    </source>
</evidence>
<dbReference type="NCBIfam" id="TIGR01439">
    <property type="entry name" value="lp_hng_hel_AbrB"/>
    <property type="match status" value="1"/>
</dbReference>